<dbReference type="InterPro" id="IPR036526">
    <property type="entry name" value="C-N_Hydrolase_sf"/>
</dbReference>
<organism evidence="5 6">
    <name type="scientific">Homarus americanus</name>
    <name type="common">American lobster</name>
    <dbReference type="NCBI Taxonomy" id="6706"/>
    <lineage>
        <taxon>Eukaryota</taxon>
        <taxon>Metazoa</taxon>
        <taxon>Ecdysozoa</taxon>
        <taxon>Arthropoda</taxon>
        <taxon>Crustacea</taxon>
        <taxon>Multicrustacea</taxon>
        <taxon>Malacostraca</taxon>
        <taxon>Eumalacostraca</taxon>
        <taxon>Eucarida</taxon>
        <taxon>Decapoda</taxon>
        <taxon>Pleocyemata</taxon>
        <taxon>Astacidea</taxon>
        <taxon>Nephropoidea</taxon>
        <taxon>Nephropidae</taxon>
        <taxon>Homarus</taxon>
    </lineage>
</organism>
<dbReference type="AlphaFoldDB" id="A0A8J5KBW9"/>
<dbReference type="InterPro" id="IPR003010">
    <property type="entry name" value="C-N_Hydrolase"/>
</dbReference>
<comment type="similarity">
    <text evidence="1">Belongs to the carbon-nitrogen hydrolase superfamily. BTD/VNN family.</text>
</comment>
<sequence length="508" mass="55910">VVAGAGVKYTGAVLEYEPYDEWGEEGGLGIVRENSRVLAEYVNLAKTQGADIFVAPEYGVTSIKLHQVKGDDLFSLMHYVPDPGFLFAPCILEVDSSNIEAIRTLSCAALENQIYVIVDMGEASPCNIDTASKNPFGNAIDNSYDCPESGYIFYNTQVVFNRNGTVIARYHKKNLFLEPEFMPGTEPDEQAVFTTDFGVTFTLQVCFDIAFLHPGVTNIETHGIKDVVMSTSWVDILPFIIAPSVQNGWSRGLGVNLLVSGYHLPELSKLGSGIYRGFSNMAHDYVYDPESGNKLIVSEVESVASVSGKSPSTPRKSGKTSLSPKGNNSIRVRGSAEGSIKLGRDHLFLYDDLSEFSREILVHGESSEPHQAEVCHQDGLCCSLSYTSTSSLNYTFMAYSGILVEGFGVYKVYAQICSVVWCQTEDISTCARVDDQLPENDEFGPFTITGNFSVGHVYPMFLTRNLTLVQNDLYSIDGNGYTLTMSTEVPTQSLMTTGFYARWYQRDP</sequence>
<dbReference type="Pfam" id="PF19018">
    <property type="entry name" value="Vanin_C"/>
    <property type="match status" value="1"/>
</dbReference>
<protein>
    <submittedName>
        <fullName evidence="5">Vascular non-inflammatory molecule 2-like</fullName>
    </submittedName>
</protein>
<name>A0A8J5KBW9_HOMAM</name>
<feature type="domain" description="CN hydrolase" evidence="4">
    <location>
        <begin position="9"/>
        <end position="302"/>
    </location>
</feature>
<keyword evidence="2" id="KW-0378">Hydrolase</keyword>
<evidence type="ECO:0000259" key="4">
    <source>
        <dbReference type="PROSITE" id="PS50263"/>
    </source>
</evidence>
<feature type="region of interest" description="Disordered" evidence="3">
    <location>
        <begin position="306"/>
        <end position="329"/>
    </location>
</feature>
<feature type="compositionally biased region" description="Polar residues" evidence="3">
    <location>
        <begin position="308"/>
        <end position="329"/>
    </location>
</feature>
<reference evidence="5" key="1">
    <citation type="journal article" date="2021" name="Sci. Adv.">
        <title>The American lobster genome reveals insights on longevity, neural, and immune adaptations.</title>
        <authorList>
            <person name="Polinski J.M."/>
            <person name="Zimin A.V."/>
            <person name="Clark K.F."/>
            <person name="Kohn A.B."/>
            <person name="Sadowski N."/>
            <person name="Timp W."/>
            <person name="Ptitsyn A."/>
            <person name="Khanna P."/>
            <person name="Romanova D.Y."/>
            <person name="Williams P."/>
            <person name="Greenwood S.J."/>
            <person name="Moroz L.L."/>
            <person name="Walt D.R."/>
            <person name="Bodnar A.G."/>
        </authorList>
    </citation>
    <scope>NUCLEOTIDE SEQUENCE</scope>
    <source>
        <strain evidence="5">GMGI-L3</strain>
    </source>
</reference>
<evidence type="ECO:0000256" key="3">
    <source>
        <dbReference type="SAM" id="MobiDB-lite"/>
    </source>
</evidence>
<dbReference type="PANTHER" id="PTHR10609">
    <property type="entry name" value="BIOTINIDASE-RELATED"/>
    <property type="match status" value="1"/>
</dbReference>
<feature type="non-terminal residue" evidence="5">
    <location>
        <position position="508"/>
    </location>
</feature>
<comment type="caution">
    <text evidence="5">The sequence shown here is derived from an EMBL/GenBank/DDBJ whole genome shotgun (WGS) entry which is preliminary data.</text>
</comment>
<dbReference type="Pfam" id="PF00795">
    <property type="entry name" value="CN_hydrolase"/>
    <property type="match status" value="1"/>
</dbReference>
<evidence type="ECO:0000313" key="6">
    <source>
        <dbReference type="Proteomes" id="UP000747542"/>
    </source>
</evidence>
<dbReference type="Gene3D" id="3.60.110.10">
    <property type="entry name" value="Carbon-nitrogen hydrolase"/>
    <property type="match status" value="1"/>
</dbReference>
<dbReference type="SUPFAM" id="SSF56317">
    <property type="entry name" value="Carbon-nitrogen hydrolase"/>
    <property type="match status" value="1"/>
</dbReference>
<dbReference type="InterPro" id="IPR043957">
    <property type="entry name" value="Vanin_C"/>
</dbReference>
<dbReference type="Proteomes" id="UP000747542">
    <property type="component" value="Unassembled WGS sequence"/>
</dbReference>
<evidence type="ECO:0000313" key="5">
    <source>
        <dbReference type="EMBL" id="KAG7170163.1"/>
    </source>
</evidence>
<dbReference type="InterPro" id="IPR040154">
    <property type="entry name" value="Biotinidase/VNN"/>
</dbReference>
<proteinExistence type="inferred from homology"/>
<evidence type="ECO:0000256" key="1">
    <source>
        <dbReference type="ARBA" id="ARBA00008225"/>
    </source>
</evidence>
<gene>
    <name evidence="5" type="primary">VNN2-L</name>
    <name evidence="5" type="ORF">Hamer_G012411</name>
</gene>
<dbReference type="PROSITE" id="PS50263">
    <property type="entry name" value="CN_HYDROLASE"/>
    <property type="match status" value="1"/>
</dbReference>
<dbReference type="PANTHER" id="PTHR10609:SF14">
    <property type="entry name" value="BIOTINIDASE"/>
    <property type="match status" value="1"/>
</dbReference>
<accession>A0A8J5KBW9</accession>
<dbReference type="GO" id="GO:0016787">
    <property type="term" value="F:hydrolase activity"/>
    <property type="evidence" value="ECO:0007669"/>
    <property type="project" value="UniProtKB-KW"/>
</dbReference>
<dbReference type="EMBL" id="JAHLQT010014894">
    <property type="protein sequence ID" value="KAG7170163.1"/>
    <property type="molecule type" value="Genomic_DNA"/>
</dbReference>
<keyword evidence="6" id="KW-1185">Reference proteome</keyword>
<evidence type="ECO:0000256" key="2">
    <source>
        <dbReference type="ARBA" id="ARBA00022801"/>
    </source>
</evidence>